<keyword evidence="1" id="KW-0175">Coiled coil</keyword>
<dbReference type="AlphaFoldDB" id="A0A8S1N4P9"/>
<reference evidence="2" key="1">
    <citation type="submission" date="2021-01" db="EMBL/GenBank/DDBJ databases">
        <authorList>
            <consortium name="Genoscope - CEA"/>
            <person name="William W."/>
        </authorList>
    </citation>
    <scope>NUCLEOTIDE SEQUENCE</scope>
</reference>
<accession>A0A8S1N4P9</accession>
<proteinExistence type="predicted"/>
<gene>
    <name evidence="2" type="ORF">PPRIM_AZ9-3.1.T0770210</name>
</gene>
<protein>
    <submittedName>
        <fullName evidence="2">Uncharacterized protein</fullName>
    </submittedName>
</protein>
<dbReference type="EMBL" id="CAJJDM010000080">
    <property type="protein sequence ID" value="CAD8087012.1"/>
    <property type="molecule type" value="Genomic_DNA"/>
</dbReference>
<evidence type="ECO:0000313" key="3">
    <source>
        <dbReference type="Proteomes" id="UP000688137"/>
    </source>
</evidence>
<name>A0A8S1N4P9_PARPR</name>
<keyword evidence="3" id="KW-1185">Reference proteome</keyword>
<feature type="coiled-coil region" evidence="1">
    <location>
        <begin position="5"/>
        <end position="49"/>
    </location>
</feature>
<evidence type="ECO:0000256" key="1">
    <source>
        <dbReference type="SAM" id="Coils"/>
    </source>
</evidence>
<organism evidence="2 3">
    <name type="scientific">Paramecium primaurelia</name>
    <dbReference type="NCBI Taxonomy" id="5886"/>
    <lineage>
        <taxon>Eukaryota</taxon>
        <taxon>Sar</taxon>
        <taxon>Alveolata</taxon>
        <taxon>Ciliophora</taxon>
        <taxon>Intramacronucleata</taxon>
        <taxon>Oligohymenophorea</taxon>
        <taxon>Peniculida</taxon>
        <taxon>Parameciidae</taxon>
        <taxon>Paramecium</taxon>
    </lineage>
</organism>
<evidence type="ECO:0000313" key="2">
    <source>
        <dbReference type="EMBL" id="CAD8087012.1"/>
    </source>
</evidence>
<comment type="caution">
    <text evidence="2">The sequence shown here is derived from an EMBL/GenBank/DDBJ whole genome shotgun (WGS) entry which is preliminary data.</text>
</comment>
<sequence>MIKYIEVQLKDLMNMNEKNQNQEDLLNSLQTMEEEINILKEQNENNCRTLASQHKQLQKFVEDAKINSITMNQFMSKFEVKREKQNDQE</sequence>
<dbReference type="Proteomes" id="UP000688137">
    <property type="component" value="Unassembled WGS sequence"/>
</dbReference>